<reference evidence="2" key="1">
    <citation type="submission" date="2014-01" db="EMBL/GenBank/DDBJ databases">
        <authorList>
            <person name="Brown-Elliot B."/>
            <person name="Wallace R."/>
            <person name="Lenaerts A."/>
            <person name="Ordway D."/>
            <person name="DeGroote M.A."/>
            <person name="Parker T."/>
            <person name="Sizemore C."/>
            <person name="Tallon L.J."/>
            <person name="Sadzewicz L.K."/>
            <person name="Sengamalay N."/>
            <person name="Fraser C.M."/>
            <person name="Hine E."/>
            <person name="Shefchek K.A."/>
            <person name="Das S.P."/>
            <person name="Tettelin H."/>
        </authorList>
    </citation>
    <scope>NUCLEOTIDE SEQUENCE [LARGE SCALE GENOMIC DNA]</scope>
    <source>
        <strain evidence="2">4042</strain>
    </source>
</reference>
<name>X7YI45_MYCXE</name>
<organism evidence="2">
    <name type="scientific">Mycobacterium xenopi 4042</name>
    <dbReference type="NCBI Taxonomy" id="1299334"/>
    <lineage>
        <taxon>Bacteria</taxon>
        <taxon>Bacillati</taxon>
        <taxon>Actinomycetota</taxon>
        <taxon>Actinomycetes</taxon>
        <taxon>Mycobacteriales</taxon>
        <taxon>Mycobacteriaceae</taxon>
        <taxon>Mycobacterium</taxon>
    </lineage>
</organism>
<gene>
    <name evidence="2" type="ORF">I553_0816</name>
</gene>
<feature type="compositionally biased region" description="Basic residues" evidence="1">
    <location>
        <begin position="66"/>
        <end position="75"/>
    </location>
</feature>
<proteinExistence type="predicted"/>
<evidence type="ECO:0000313" key="2">
    <source>
        <dbReference type="EMBL" id="EUA06759.1"/>
    </source>
</evidence>
<feature type="compositionally biased region" description="Basic and acidic residues" evidence="1">
    <location>
        <begin position="1"/>
        <end position="27"/>
    </location>
</feature>
<evidence type="ECO:0000256" key="1">
    <source>
        <dbReference type="SAM" id="MobiDB-lite"/>
    </source>
</evidence>
<protein>
    <submittedName>
        <fullName evidence="2">Enoyl-CoA hydratase domain protein</fullName>
    </submittedName>
</protein>
<dbReference type="AlphaFoldDB" id="X7YI45"/>
<dbReference type="EMBL" id="JAOB01000093">
    <property type="protein sequence ID" value="EUA06759.1"/>
    <property type="molecule type" value="Genomic_DNA"/>
</dbReference>
<comment type="caution">
    <text evidence="2">The sequence shown here is derived from an EMBL/GenBank/DDBJ whole genome shotgun (WGS) entry which is preliminary data.</text>
</comment>
<feature type="region of interest" description="Disordered" evidence="1">
    <location>
        <begin position="1"/>
        <end position="75"/>
    </location>
</feature>
<sequence>MRGRWSRDDSRDQAGRFRQPQDDDLRGHRPGCADHLQPAGKGQRNHRRHPARAVGTGRAGRPGSQRARHLGVRPR</sequence>
<accession>X7YI45</accession>